<dbReference type="Pfam" id="PF08379">
    <property type="entry name" value="Bact_transglu_N"/>
    <property type="match status" value="1"/>
</dbReference>
<name>A0ABX1Q732_9RHOO</name>
<dbReference type="PANTHER" id="PTHR33490:SF7">
    <property type="entry name" value="BLR2979 PROTEIN"/>
    <property type="match status" value="1"/>
</dbReference>
<accession>A0ABX1Q732</accession>
<dbReference type="SUPFAM" id="SSF54001">
    <property type="entry name" value="Cysteine proteinases"/>
    <property type="match status" value="1"/>
</dbReference>
<dbReference type="PANTHER" id="PTHR33490">
    <property type="entry name" value="BLR5614 PROTEIN-RELATED"/>
    <property type="match status" value="1"/>
</dbReference>
<evidence type="ECO:0000313" key="3">
    <source>
        <dbReference type="Proteomes" id="UP000648984"/>
    </source>
</evidence>
<sequence length="313" mass="34995">MKMRYHVAHTTDYDYEAPVQTARHLLHLAPRDCAWQHVETHTLRIKPMPTSQADGEDAFGNPVHRIELAVPHEHLHVTSEVTLCVEPRPWHGGVEPQASWESVREALRYHARPVADATIDAQRMLFESPGVRVKRELEEYATPSFAPRRPLLDATRDLMERIHREFRYDPEATEVGTSVLEVLQKKHGVCQDFAHLMIGCLRSQGLAARYVSGYLRTDPPAGQPRLVGADASHAWVAVFFPQLGWIEFDPTNNCLADESHIVLGWGRDFGDVSPVRGVIQGGGEHTLEVGVTVTPLDDDAEAPAAAAPARKRR</sequence>
<reference evidence="2 3" key="1">
    <citation type="submission" date="2019-12" db="EMBL/GenBank/DDBJ databases">
        <title>Comparative genomics gives insights into the taxonomy of the Azoarcus-Aromatoleum group and reveals separate origins of nif in the plant-associated Azoarcus and non-plant-associated Aromatoleum sub-groups.</title>
        <authorList>
            <person name="Lafos M."/>
            <person name="Maluk M."/>
            <person name="Batista M."/>
            <person name="Junghare M."/>
            <person name="Carmona M."/>
            <person name="Faoro H."/>
            <person name="Cruz L.M."/>
            <person name="Battistoni F."/>
            <person name="De Souza E."/>
            <person name="Pedrosa F."/>
            <person name="Chen W.-M."/>
            <person name="Poole P.S."/>
            <person name="Dixon R.A."/>
            <person name="James E.K."/>
        </authorList>
    </citation>
    <scope>NUCLEOTIDE SEQUENCE [LARGE SCALE GENOMIC DNA]</scope>
    <source>
        <strain evidence="2 3">22Lin</strain>
    </source>
</reference>
<dbReference type="Gene3D" id="3.10.620.30">
    <property type="match status" value="1"/>
</dbReference>
<evidence type="ECO:0000313" key="2">
    <source>
        <dbReference type="EMBL" id="NMG73340.1"/>
    </source>
</evidence>
<feature type="domain" description="Transglutaminase-like" evidence="1">
    <location>
        <begin position="182"/>
        <end position="252"/>
    </location>
</feature>
<dbReference type="InterPro" id="IPR038765">
    <property type="entry name" value="Papain-like_cys_pep_sf"/>
</dbReference>
<protein>
    <submittedName>
        <fullName evidence="2">Transglutaminase family protein</fullName>
    </submittedName>
</protein>
<keyword evidence="3" id="KW-1185">Reference proteome</keyword>
<dbReference type="SMART" id="SM00460">
    <property type="entry name" value="TGc"/>
    <property type="match status" value="1"/>
</dbReference>
<dbReference type="InterPro" id="IPR013589">
    <property type="entry name" value="Bac_transglu_N"/>
</dbReference>
<evidence type="ECO:0000259" key="1">
    <source>
        <dbReference type="SMART" id="SM00460"/>
    </source>
</evidence>
<dbReference type="Pfam" id="PF01841">
    <property type="entry name" value="Transglut_core"/>
    <property type="match status" value="1"/>
</dbReference>
<dbReference type="InterPro" id="IPR002931">
    <property type="entry name" value="Transglutaminase-like"/>
</dbReference>
<comment type="caution">
    <text evidence="2">The sequence shown here is derived from an EMBL/GenBank/DDBJ whole genome shotgun (WGS) entry which is preliminary data.</text>
</comment>
<dbReference type="EMBL" id="WTVQ01000001">
    <property type="protein sequence ID" value="NMG73340.1"/>
    <property type="molecule type" value="Genomic_DNA"/>
</dbReference>
<proteinExistence type="predicted"/>
<gene>
    <name evidence="2" type="ORF">GPA25_01060</name>
</gene>
<organism evidence="2 3">
    <name type="scientific">Aromatoleum diolicum</name>
    <dbReference type="NCBI Taxonomy" id="75796"/>
    <lineage>
        <taxon>Bacteria</taxon>
        <taxon>Pseudomonadati</taxon>
        <taxon>Pseudomonadota</taxon>
        <taxon>Betaproteobacteria</taxon>
        <taxon>Rhodocyclales</taxon>
        <taxon>Rhodocyclaceae</taxon>
        <taxon>Aromatoleum</taxon>
    </lineage>
</organism>
<dbReference type="Proteomes" id="UP000648984">
    <property type="component" value="Unassembled WGS sequence"/>
</dbReference>